<evidence type="ECO:0000313" key="1">
    <source>
        <dbReference type="EMBL" id="KAG2223117.1"/>
    </source>
</evidence>
<dbReference type="OrthoDB" id="2355621at2759"/>
<organism evidence="1 2">
    <name type="scientific">Circinella minor</name>
    <dbReference type="NCBI Taxonomy" id="1195481"/>
    <lineage>
        <taxon>Eukaryota</taxon>
        <taxon>Fungi</taxon>
        <taxon>Fungi incertae sedis</taxon>
        <taxon>Mucoromycota</taxon>
        <taxon>Mucoromycotina</taxon>
        <taxon>Mucoromycetes</taxon>
        <taxon>Mucorales</taxon>
        <taxon>Lichtheimiaceae</taxon>
        <taxon>Circinella</taxon>
    </lineage>
</organism>
<dbReference type="Proteomes" id="UP000646827">
    <property type="component" value="Unassembled WGS sequence"/>
</dbReference>
<comment type="caution">
    <text evidence="1">The sequence shown here is derived from an EMBL/GenBank/DDBJ whole genome shotgun (WGS) entry which is preliminary data.</text>
</comment>
<name>A0A8H7VLB4_9FUNG</name>
<reference evidence="1 2" key="1">
    <citation type="submission" date="2020-12" db="EMBL/GenBank/DDBJ databases">
        <title>Metabolic potential, ecology and presence of endohyphal bacteria is reflected in genomic diversity of Mucoromycotina.</title>
        <authorList>
            <person name="Muszewska A."/>
            <person name="Okrasinska A."/>
            <person name="Steczkiewicz K."/>
            <person name="Drgas O."/>
            <person name="Orlowska M."/>
            <person name="Perlinska-Lenart U."/>
            <person name="Aleksandrzak-Piekarczyk T."/>
            <person name="Szatraj K."/>
            <person name="Zielenkiewicz U."/>
            <person name="Pilsyk S."/>
            <person name="Malc E."/>
            <person name="Mieczkowski P."/>
            <person name="Kruszewska J.S."/>
            <person name="Biernat P."/>
            <person name="Pawlowska J."/>
        </authorList>
    </citation>
    <scope>NUCLEOTIDE SEQUENCE [LARGE SCALE GENOMIC DNA]</scope>
    <source>
        <strain evidence="1 2">CBS 142.35</strain>
    </source>
</reference>
<protein>
    <submittedName>
        <fullName evidence="1">Uncharacterized protein</fullName>
    </submittedName>
</protein>
<accession>A0A8H7VLB4</accession>
<keyword evidence="2" id="KW-1185">Reference proteome</keyword>
<evidence type="ECO:0000313" key="2">
    <source>
        <dbReference type="Proteomes" id="UP000646827"/>
    </source>
</evidence>
<gene>
    <name evidence="1" type="ORF">INT45_005673</name>
</gene>
<dbReference type="AlphaFoldDB" id="A0A8H7VLB4"/>
<sequence length="102" mass="12259">MHTFQFINKFLHRHPIEPINEEEHEEQDILKNKKNKKINSWKQMFLFDDSNTTQDIRIQKYLHDPMRNTNTPDRLGEFYDPMAVYHHGHLATMSYDITNTGA</sequence>
<proteinExistence type="predicted"/>
<dbReference type="EMBL" id="JAEPRB010000067">
    <property type="protein sequence ID" value="KAG2223117.1"/>
    <property type="molecule type" value="Genomic_DNA"/>
</dbReference>